<organism evidence="12 13">
    <name type="scientific">Nocardioides piscis</name>
    <dbReference type="NCBI Taxonomy" id="2714938"/>
    <lineage>
        <taxon>Bacteria</taxon>
        <taxon>Bacillati</taxon>
        <taxon>Actinomycetota</taxon>
        <taxon>Actinomycetes</taxon>
        <taxon>Propionibacteriales</taxon>
        <taxon>Nocardioidaceae</taxon>
        <taxon>Nocardioides</taxon>
    </lineage>
</organism>
<evidence type="ECO:0000313" key="13">
    <source>
        <dbReference type="Proteomes" id="UP000502035"/>
    </source>
</evidence>
<dbReference type="SUPFAM" id="SSF56235">
    <property type="entry name" value="N-terminal nucleophile aminohydrolases (Ntn hydrolases)"/>
    <property type="match status" value="1"/>
</dbReference>
<feature type="domain" description="Glutamine amidotransferase type-2" evidence="11">
    <location>
        <begin position="2"/>
        <end position="217"/>
    </location>
</feature>
<dbReference type="GO" id="GO:0004066">
    <property type="term" value="F:asparagine synthase (glutamine-hydrolyzing) activity"/>
    <property type="evidence" value="ECO:0007669"/>
    <property type="project" value="UniProtKB-EC"/>
</dbReference>
<keyword evidence="12" id="KW-0436">Ligase</keyword>
<evidence type="ECO:0000256" key="6">
    <source>
        <dbReference type="ARBA" id="ARBA00022888"/>
    </source>
</evidence>
<dbReference type="GO" id="GO:0005524">
    <property type="term" value="F:ATP binding"/>
    <property type="evidence" value="ECO:0007669"/>
    <property type="project" value="UniProtKB-KW"/>
</dbReference>
<protein>
    <recommendedName>
        <fullName evidence="3">asparagine synthase (glutamine-hydrolyzing)</fullName>
        <ecNumber evidence="3">6.3.5.4</ecNumber>
    </recommendedName>
</protein>
<dbReference type="InterPro" id="IPR033738">
    <property type="entry name" value="AsnB_N"/>
</dbReference>
<dbReference type="CDD" id="cd01991">
    <property type="entry name" value="Asn_synthase_B_C"/>
    <property type="match status" value="1"/>
</dbReference>
<feature type="active site" description="For GATase activity" evidence="9">
    <location>
        <position position="2"/>
    </location>
</feature>
<name>A0A6G7YJ82_9ACTN</name>
<reference evidence="12 13" key="1">
    <citation type="submission" date="2020-03" db="EMBL/GenBank/DDBJ databases">
        <title>Nocardioides sp. nov., isolated from fish.</title>
        <authorList>
            <person name="Hyun D.-W."/>
            <person name="Bae J.-W."/>
        </authorList>
    </citation>
    <scope>NUCLEOTIDE SEQUENCE [LARGE SCALE GENOMIC DNA]</scope>
    <source>
        <strain evidence="12 13">HDW12A</strain>
    </source>
</reference>
<proteinExistence type="inferred from homology"/>
<comment type="similarity">
    <text evidence="2">Belongs to the asparagine synthetase family.</text>
</comment>
<evidence type="ECO:0000256" key="5">
    <source>
        <dbReference type="ARBA" id="ARBA00022840"/>
    </source>
</evidence>
<evidence type="ECO:0000256" key="1">
    <source>
        <dbReference type="ARBA" id="ARBA00005187"/>
    </source>
</evidence>
<dbReference type="InterPro" id="IPR029055">
    <property type="entry name" value="Ntn_hydrolases_N"/>
</dbReference>
<gene>
    <name evidence="12" type="primary">asnB</name>
    <name evidence="12" type="ORF">G7071_16525</name>
</gene>
<evidence type="ECO:0000256" key="7">
    <source>
        <dbReference type="ARBA" id="ARBA00022962"/>
    </source>
</evidence>
<dbReference type="RefSeq" id="WP_166320476.1">
    <property type="nucleotide sequence ID" value="NZ_CP049866.1"/>
</dbReference>
<dbReference type="SUPFAM" id="SSF52402">
    <property type="entry name" value="Adenine nucleotide alpha hydrolases-like"/>
    <property type="match status" value="1"/>
</dbReference>
<keyword evidence="7 9" id="KW-0315">Glutamine amidotransferase</keyword>
<comment type="pathway">
    <text evidence="1">Amino-acid biosynthesis; L-asparagine biosynthesis; L-asparagine from L-aspartate (L-Gln route): step 1/1.</text>
</comment>
<dbReference type="AlphaFoldDB" id="A0A6G7YJ82"/>
<evidence type="ECO:0000256" key="8">
    <source>
        <dbReference type="ARBA" id="ARBA00048741"/>
    </source>
</evidence>
<feature type="binding site" evidence="10">
    <location>
        <position position="99"/>
    </location>
    <ligand>
        <name>L-glutamine</name>
        <dbReference type="ChEBI" id="CHEBI:58359"/>
    </ligand>
</feature>
<dbReference type="Pfam" id="PF13537">
    <property type="entry name" value="GATase_7"/>
    <property type="match status" value="1"/>
</dbReference>
<dbReference type="KEGG" id="npi:G7071_16525"/>
<keyword evidence="9" id="KW-0028">Amino-acid biosynthesis</keyword>
<dbReference type="InterPro" id="IPR001962">
    <property type="entry name" value="Asn_synthase"/>
</dbReference>
<evidence type="ECO:0000256" key="2">
    <source>
        <dbReference type="ARBA" id="ARBA00005752"/>
    </source>
</evidence>
<sequence>MCGILGSIGSSPDREMFANALSGMEHRGPDALRQIDVRLGDRRVLLGFARLAIQDLSPAADQPLSRGTCTVLFNGEIYNADRVREELSGRGSTFITTGDAEVVAEAISVFGFLAAVKRFDGMFAIAAYDHVQQRLWLARDRFGIKPLFVHCSGGELAFASEVAALLDLIPSLTADVDIDYLARKSLLDPFIGFDPTRTAFRQVQALAPGTVATWHEGILSETPYYDLLEAANAPRDPIDLSETFARVVREHTVSDASLGFALSGGLDSSLILATAAAQGGDLVAFTLDFGPNSLEFDEDGRWAALLAQRLLSTSGRHEILPSPPPWTLEQIDACVRTLASPLYDDRVRVWDHIYSQVSRTGVRVVLNGQGADEFWYGYYPQIWSWFSQIYHRPHEADSYLDYFRTRWHESPLSGVLDPAHEARLDDLAREVFQTVDDQGSGNDTRRKVSAFLVRTCLGAILEFEDLMSMRSGVEVRVPFLDRELAEEAFRIPSAQHLPGDEPSGKALLKDALGGCLPSEIVHRRKQPLPKTTSGGAELLALFEEHLPQMREHPLVQALYLPEELKRLVDPGVEGSFYGNLDEARLQVLSTWRFGEVFHG</sequence>
<dbReference type="Pfam" id="PF00733">
    <property type="entry name" value="Asn_synthase"/>
    <property type="match status" value="1"/>
</dbReference>
<evidence type="ECO:0000313" key="12">
    <source>
        <dbReference type="EMBL" id="QIK76792.1"/>
    </source>
</evidence>
<dbReference type="PIRSF" id="PIRSF001589">
    <property type="entry name" value="Asn_synthetase_glu-h"/>
    <property type="match status" value="1"/>
</dbReference>
<dbReference type="CDD" id="cd00712">
    <property type="entry name" value="AsnB"/>
    <property type="match status" value="1"/>
</dbReference>
<dbReference type="PROSITE" id="PS51278">
    <property type="entry name" value="GATASE_TYPE_2"/>
    <property type="match status" value="1"/>
</dbReference>
<comment type="catalytic activity">
    <reaction evidence="8">
        <text>L-aspartate + L-glutamine + ATP + H2O = L-asparagine + L-glutamate + AMP + diphosphate + H(+)</text>
        <dbReference type="Rhea" id="RHEA:12228"/>
        <dbReference type="ChEBI" id="CHEBI:15377"/>
        <dbReference type="ChEBI" id="CHEBI:15378"/>
        <dbReference type="ChEBI" id="CHEBI:29985"/>
        <dbReference type="ChEBI" id="CHEBI:29991"/>
        <dbReference type="ChEBI" id="CHEBI:30616"/>
        <dbReference type="ChEBI" id="CHEBI:33019"/>
        <dbReference type="ChEBI" id="CHEBI:58048"/>
        <dbReference type="ChEBI" id="CHEBI:58359"/>
        <dbReference type="ChEBI" id="CHEBI:456215"/>
        <dbReference type="EC" id="6.3.5.4"/>
    </reaction>
</comment>
<dbReference type="InterPro" id="IPR006426">
    <property type="entry name" value="Asn_synth_AEB"/>
</dbReference>
<evidence type="ECO:0000256" key="3">
    <source>
        <dbReference type="ARBA" id="ARBA00012737"/>
    </source>
</evidence>
<dbReference type="Proteomes" id="UP000502035">
    <property type="component" value="Chromosome"/>
</dbReference>
<accession>A0A6G7YJ82</accession>
<dbReference type="Gene3D" id="3.40.50.620">
    <property type="entry name" value="HUPs"/>
    <property type="match status" value="1"/>
</dbReference>
<dbReference type="PANTHER" id="PTHR43284">
    <property type="entry name" value="ASPARAGINE SYNTHETASE (GLUTAMINE-HYDROLYZING)"/>
    <property type="match status" value="1"/>
</dbReference>
<dbReference type="EC" id="6.3.5.4" evidence="3"/>
<dbReference type="InterPro" id="IPR051786">
    <property type="entry name" value="ASN_synthetase/amidase"/>
</dbReference>
<evidence type="ECO:0000256" key="4">
    <source>
        <dbReference type="ARBA" id="ARBA00022741"/>
    </source>
</evidence>
<dbReference type="PANTHER" id="PTHR43284:SF1">
    <property type="entry name" value="ASPARAGINE SYNTHETASE"/>
    <property type="match status" value="1"/>
</dbReference>
<dbReference type="GO" id="GO:0006529">
    <property type="term" value="P:asparagine biosynthetic process"/>
    <property type="evidence" value="ECO:0007669"/>
    <property type="project" value="UniProtKB-KW"/>
</dbReference>
<dbReference type="InterPro" id="IPR017932">
    <property type="entry name" value="GATase_2_dom"/>
</dbReference>
<evidence type="ECO:0000256" key="10">
    <source>
        <dbReference type="PIRSR" id="PIRSR001589-2"/>
    </source>
</evidence>
<evidence type="ECO:0000259" key="11">
    <source>
        <dbReference type="PROSITE" id="PS51278"/>
    </source>
</evidence>
<dbReference type="EMBL" id="CP049866">
    <property type="protein sequence ID" value="QIK76792.1"/>
    <property type="molecule type" value="Genomic_DNA"/>
</dbReference>
<evidence type="ECO:0000256" key="9">
    <source>
        <dbReference type="PIRSR" id="PIRSR001589-1"/>
    </source>
</evidence>
<keyword evidence="6 9" id="KW-0061">Asparagine biosynthesis</keyword>
<dbReference type="Gene3D" id="3.60.20.10">
    <property type="entry name" value="Glutamine Phosphoribosylpyrophosphate, subunit 1, domain 1"/>
    <property type="match status" value="1"/>
</dbReference>
<dbReference type="NCBIfam" id="TIGR01536">
    <property type="entry name" value="asn_synth_AEB"/>
    <property type="match status" value="1"/>
</dbReference>
<keyword evidence="4 10" id="KW-0547">Nucleotide-binding</keyword>
<dbReference type="InterPro" id="IPR014729">
    <property type="entry name" value="Rossmann-like_a/b/a_fold"/>
</dbReference>
<keyword evidence="13" id="KW-1185">Reference proteome</keyword>
<keyword evidence="5 10" id="KW-0067">ATP-binding</keyword>